<keyword evidence="1" id="KW-1133">Transmembrane helix</keyword>
<name>A0A5C3LML9_9AGAR</name>
<feature type="transmembrane region" description="Helical" evidence="1">
    <location>
        <begin position="74"/>
        <end position="95"/>
    </location>
</feature>
<proteinExistence type="predicted"/>
<sequence>MMFYSALNVYLSEPHASLLFRYNRCCDLKKENSLFILLSIHSRVLGSDFWLSLAILSFSILTLITLPIDMGLCIFIDPVSLTEAFPSSYVLVVWLGPLRKQMMGTTNRYRRGRRRGRRIEAKVCWRGIK</sequence>
<evidence type="ECO:0000313" key="2">
    <source>
        <dbReference type="EMBL" id="TFK34419.1"/>
    </source>
</evidence>
<protein>
    <submittedName>
        <fullName evidence="2">Uncharacterized protein</fullName>
    </submittedName>
</protein>
<keyword evidence="1" id="KW-0472">Membrane</keyword>
<keyword evidence="3" id="KW-1185">Reference proteome</keyword>
<evidence type="ECO:0000313" key="3">
    <source>
        <dbReference type="Proteomes" id="UP000308652"/>
    </source>
</evidence>
<organism evidence="2 3">
    <name type="scientific">Crucibulum laeve</name>
    <dbReference type="NCBI Taxonomy" id="68775"/>
    <lineage>
        <taxon>Eukaryota</taxon>
        <taxon>Fungi</taxon>
        <taxon>Dikarya</taxon>
        <taxon>Basidiomycota</taxon>
        <taxon>Agaricomycotina</taxon>
        <taxon>Agaricomycetes</taxon>
        <taxon>Agaricomycetidae</taxon>
        <taxon>Agaricales</taxon>
        <taxon>Agaricineae</taxon>
        <taxon>Nidulariaceae</taxon>
        <taxon>Crucibulum</taxon>
    </lineage>
</organism>
<gene>
    <name evidence="2" type="ORF">BDQ12DRAFT_371805</name>
</gene>
<keyword evidence="1" id="KW-0812">Transmembrane</keyword>
<evidence type="ECO:0000256" key="1">
    <source>
        <dbReference type="SAM" id="Phobius"/>
    </source>
</evidence>
<accession>A0A5C3LML9</accession>
<reference evidence="2 3" key="1">
    <citation type="journal article" date="2019" name="Nat. Ecol. Evol.">
        <title>Megaphylogeny resolves global patterns of mushroom evolution.</title>
        <authorList>
            <person name="Varga T."/>
            <person name="Krizsan K."/>
            <person name="Foldi C."/>
            <person name="Dima B."/>
            <person name="Sanchez-Garcia M."/>
            <person name="Sanchez-Ramirez S."/>
            <person name="Szollosi G.J."/>
            <person name="Szarkandi J.G."/>
            <person name="Papp V."/>
            <person name="Albert L."/>
            <person name="Andreopoulos W."/>
            <person name="Angelini C."/>
            <person name="Antonin V."/>
            <person name="Barry K.W."/>
            <person name="Bougher N.L."/>
            <person name="Buchanan P."/>
            <person name="Buyck B."/>
            <person name="Bense V."/>
            <person name="Catcheside P."/>
            <person name="Chovatia M."/>
            <person name="Cooper J."/>
            <person name="Damon W."/>
            <person name="Desjardin D."/>
            <person name="Finy P."/>
            <person name="Geml J."/>
            <person name="Haridas S."/>
            <person name="Hughes K."/>
            <person name="Justo A."/>
            <person name="Karasinski D."/>
            <person name="Kautmanova I."/>
            <person name="Kiss B."/>
            <person name="Kocsube S."/>
            <person name="Kotiranta H."/>
            <person name="LaButti K.M."/>
            <person name="Lechner B.E."/>
            <person name="Liimatainen K."/>
            <person name="Lipzen A."/>
            <person name="Lukacs Z."/>
            <person name="Mihaltcheva S."/>
            <person name="Morgado L.N."/>
            <person name="Niskanen T."/>
            <person name="Noordeloos M.E."/>
            <person name="Ohm R.A."/>
            <person name="Ortiz-Santana B."/>
            <person name="Ovrebo C."/>
            <person name="Racz N."/>
            <person name="Riley R."/>
            <person name="Savchenko A."/>
            <person name="Shiryaev A."/>
            <person name="Soop K."/>
            <person name="Spirin V."/>
            <person name="Szebenyi C."/>
            <person name="Tomsovsky M."/>
            <person name="Tulloss R.E."/>
            <person name="Uehling J."/>
            <person name="Grigoriev I.V."/>
            <person name="Vagvolgyi C."/>
            <person name="Papp T."/>
            <person name="Martin F.M."/>
            <person name="Miettinen O."/>
            <person name="Hibbett D.S."/>
            <person name="Nagy L.G."/>
        </authorList>
    </citation>
    <scope>NUCLEOTIDE SEQUENCE [LARGE SCALE GENOMIC DNA]</scope>
    <source>
        <strain evidence="2 3">CBS 166.37</strain>
    </source>
</reference>
<dbReference type="EMBL" id="ML213632">
    <property type="protein sequence ID" value="TFK34419.1"/>
    <property type="molecule type" value="Genomic_DNA"/>
</dbReference>
<feature type="transmembrane region" description="Helical" evidence="1">
    <location>
        <begin position="49"/>
        <end position="68"/>
    </location>
</feature>
<dbReference type="Proteomes" id="UP000308652">
    <property type="component" value="Unassembled WGS sequence"/>
</dbReference>
<dbReference type="AlphaFoldDB" id="A0A5C3LML9"/>